<gene>
    <name evidence="2" type="ORF">NDU88_002434</name>
</gene>
<accession>A0AAV7U9B1</accession>
<evidence type="ECO:0000313" key="3">
    <source>
        <dbReference type="Proteomes" id="UP001066276"/>
    </source>
</evidence>
<keyword evidence="3" id="KW-1185">Reference proteome</keyword>
<feature type="region of interest" description="Disordered" evidence="1">
    <location>
        <begin position="123"/>
        <end position="146"/>
    </location>
</feature>
<organism evidence="2 3">
    <name type="scientific">Pleurodeles waltl</name>
    <name type="common">Iberian ribbed newt</name>
    <dbReference type="NCBI Taxonomy" id="8319"/>
    <lineage>
        <taxon>Eukaryota</taxon>
        <taxon>Metazoa</taxon>
        <taxon>Chordata</taxon>
        <taxon>Craniata</taxon>
        <taxon>Vertebrata</taxon>
        <taxon>Euteleostomi</taxon>
        <taxon>Amphibia</taxon>
        <taxon>Batrachia</taxon>
        <taxon>Caudata</taxon>
        <taxon>Salamandroidea</taxon>
        <taxon>Salamandridae</taxon>
        <taxon>Pleurodelinae</taxon>
        <taxon>Pleurodeles</taxon>
    </lineage>
</organism>
<protein>
    <submittedName>
        <fullName evidence="2">Uncharacterized protein</fullName>
    </submittedName>
</protein>
<dbReference type="AlphaFoldDB" id="A0AAV7U9B1"/>
<feature type="compositionally biased region" description="Basic and acidic residues" evidence="1">
    <location>
        <begin position="129"/>
        <end position="138"/>
    </location>
</feature>
<evidence type="ECO:0000256" key="1">
    <source>
        <dbReference type="SAM" id="MobiDB-lite"/>
    </source>
</evidence>
<reference evidence="2" key="1">
    <citation type="journal article" date="2022" name="bioRxiv">
        <title>Sequencing and chromosome-scale assembly of the giantPleurodeles waltlgenome.</title>
        <authorList>
            <person name="Brown T."/>
            <person name="Elewa A."/>
            <person name="Iarovenko S."/>
            <person name="Subramanian E."/>
            <person name="Araus A.J."/>
            <person name="Petzold A."/>
            <person name="Susuki M."/>
            <person name="Suzuki K.-i.T."/>
            <person name="Hayashi T."/>
            <person name="Toyoda A."/>
            <person name="Oliveira C."/>
            <person name="Osipova E."/>
            <person name="Leigh N.D."/>
            <person name="Simon A."/>
            <person name="Yun M.H."/>
        </authorList>
    </citation>
    <scope>NUCLEOTIDE SEQUENCE</scope>
    <source>
        <strain evidence="2">20211129_DDA</strain>
        <tissue evidence="2">Liver</tissue>
    </source>
</reference>
<name>A0AAV7U9B1_PLEWA</name>
<evidence type="ECO:0000313" key="2">
    <source>
        <dbReference type="EMBL" id="KAJ1185644.1"/>
    </source>
</evidence>
<sequence length="146" mass="16579">MQGPGSRGSRRHLGIWASGRRCPRHSLMFNAIKRNSLLDMSAFRQRMVLYSVFQQRHSAVFRFLPNDPRCGIAAGNFLRRICTDDFLCPKMVSAHLGPLATEKPFVYSFSVQINPNEYGFLETDTGDNGNERTGEGRRTPPFSPHF</sequence>
<dbReference type="EMBL" id="JANPWB010000005">
    <property type="protein sequence ID" value="KAJ1185644.1"/>
    <property type="molecule type" value="Genomic_DNA"/>
</dbReference>
<dbReference type="Proteomes" id="UP001066276">
    <property type="component" value="Chromosome 3_1"/>
</dbReference>
<comment type="caution">
    <text evidence="2">The sequence shown here is derived from an EMBL/GenBank/DDBJ whole genome shotgun (WGS) entry which is preliminary data.</text>
</comment>
<proteinExistence type="predicted"/>